<feature type="signal peptide" evidence="1">
    <location>
        <begin position="1"/>
        <end position="20"/>
    </location>
</feature>
<proteinExistence type="predicted"/>
<keyword evidence="3" id="KW-1185">Reference proteome</keyword>
<organism evidence="2 3">
    <name type="scientific">Treponema ruminis</name>
    <dbReference type="NCBI Taxonomy" id="744515"/>
    <lineage>
        <taxon>Bacteria</taxon>
        <taxon>Pseudomonadati</taxon>
        <taxon>Spirochaetota</taxon>
        <taxon>Spirochaetia</taxon>
        <taxon>Spirochaetales</taxon>
        <taxon>Treponemataceae</taxon>
        <taxon>Treponema</taxon>
    </lineage>
</organism>
<accession>A0A7W8G8N9</accession>
<feature type="chain" id="PRO_5030945725" description="Outer membrane protein beta-barrel domain-containing protein" evidence="1">
    <location>
        <begin position="21"/>
        <end position="199"/>
    </location>
</feature>
<reference evidence="2 3" key="1">
    <citation type="submission" date="2020-08" db="EMBL/GenBank/DDBJ databases">
        <title>Genomic Encyclopedia of Type Strains, Phase IV (KMG-IV): sequencing the most valuable type-strain genomes for metagenomic binning, comparative biology and taxonomic classification.</title>
        <authorList>
            <person name="Goeker M."/>
        </authorList>
    </citation>
    <scope>NUCLEOTIDE SEQUENCE [LARGE SCALE GENOMIC DNA]</scope>
    <source>
        <strain evidence="2 3">DSM 103462</strain>
    </source>
</reference>
<dbReference type="Proteomes" id="UP000518887">
    <property type="component" value="Unassembled WGS sequence"/>
</dbReference>
<name>A0A7W8G8N9_9SPIR</name>
<evidence type="ECO:0008006" key="4">
    <source>
        <dbReference type="Google" id="ProtNLM"/>
    </source>
</evidence>
<sequence>MKKLIALAAAILLSSSTLFAENAFHFGLGIPVGSYSGNDDGDFSTSAVDFYADWTRIAERGFTFNLNFAAGSGTLKPKDGNFDFDVDNFAFGAGFGYSFIHNEKMTLTLTGDLGIDILSGSKNSVDITNIEFYIGPKISFTYKIFSHFGLFANAGLYGTAGSASVTSDYFTLYGKSTRTESEGNSGIYFRPEFGIAVPL</sequence>
<protein>
    <recommendedName>
        <fullName evidence="4">Outer membrane protein beta-barrel domain-containing protein</fullName>
    </recommendedName>
</protein>
<dbReference type="AlphaFoldDB" id="A0A7W8G8N9"/>
<evidence type="ECO:0000313" key="3">
    <source>
        <dbReference type="Proteomes" id="UP000518887"/>
    </source>
</evidence>
<dbReference type="EMBL" id="JACHFQ010000004">
    <property type="protein sequence ID" value="MBB5225908.1"/>
    <property type="molecule type" value="Genomic_DNA"/>
</dbReference>
<dbReference type="RefSeq" id="WP_184658669.1">
    <property type="nucleotide sequence ID" value="NZ_CP031518.1"/>
</dbReference>
<evidence type="ECO:0000313" key="2">
    <source>
        <dbReference type="EMBL" id="MBB5225908.1"/>
    </source>
</evidence>
<keyword evidence="1" id="KW-0732">Signal</keyword>
<comment type="caution">
    <text evidence="2">The sequence shown here is derived from an EMBL/GenBank/DDBJ whole genome shotgun (WGS) entry which is preliminary data.</text>
</comment>
<gene>
    <name evidence="2" type="ORF">HNP76_001276</name>
</gene>
<evidence type="ECO:0000256" key="1">
    <source>
        <dbReference type="SAM" id="SignalP"/>
    </source>
</evidence>